<dbReference type="Proteomes" id="UP001325680">
    <property type="component" value="Chromosome"/>
</dbReference>
<evidence type="ECO:0000313" key="4">
    <source>
        <dbReference type="Proteomes" id="UP001325680"/>
    </source>
</evidence>
<keyword evidence="4" id="KW-1185">Reference proteome</keyword>
<dbReference type="EMBL" id="CP139960">
    <property type="protein sequence ID" value="WQD38256.1"/>
    <property type="molecule type" value="Genomic_DNA"/>
</dbReference>
<feature type="signal peptide" evidence="2">
    <location>
        <begin position="1"/>
        <end position="27"/>
    </location>
</feature>
<evidence type="ECO:0000313" key="3">
    <source>
        <dbReference type="EMBL" id="WQD38256.1"/>
    </source>
</evidence>
<organism evidence="3 4">
    <name type="scientific">Niabella yanshanensis</name>
    <dbReference type="NCBI Taxonomy" id="577386"/>
    <lineage>
        <taxon>Bacteria</taxon>
        <taxon>Pseudomonadati</taxon>
        <taxon>Bacteroidota</taxon>
        <taxon>Chitinophagia</taxon>
        <taxon>Chitinophagales</taxon>
        <taxon>Chitinophagaceae</taxon>
        <taxon>Niabella</taxon>
    </lineage>
</organism>
<keyword evidence="1" id="KW-0472">Membrane</keyword>
<evidence type="ECO:0000256" key="2">
    <source>
        <dbReference type="SAM" id="SignalP"/>
    </source>
</evidence>
<dbReference type="InterPro" id="IPR013783">
    <property type="entry name" value="Ig-like_fold"/>
</dbReference>
<gene>
    <name evidence="3" type="ORF">U0035_21530</name>
</gene>
<reference evidence="3 4" key="1">
    <citation type="submission" date="2023-12" db="EMBL/GenBank/DDBJ databases">
        <title>Genome sequencing and assembly of bacterial species from a model synthetic community.</title>
        <authorList>
            <person name="Hogle S.L."/>
        </authorList>
    </citation>
    <scope>NUCLEOTIDE SEQUENCE [LARGE SCALE GENOMIC DNA]</scope>
    <source>
        <strain evidence="3 4">HAMBI_3031</strain>
    </source>
</reference>
<dbReference type="Gene3D" id="2.60.40.10">
    <property type="entry name" value="Immunoglobulins"/>
    <property type="match status" value="1"/>
</dbReference>
<proteinExistence type="predicted"/>
<keyword evidence="1" id="KW-1133">Transmembrane helix</keyword>
<accession>A0ABZ0W4Z0</accession>
<dbReference type="SUPFAM" id="SSF50985">
    <property type="entry name" value="RCC1/BLIP-II"/>
    <property type="match status" value="1"/>
</dbReference>
<feature type="transmembrane region" description="Helical" evidence="1">
    <location>
        <begin position="746"/>
        <end position="764"/>
    </location>
</feature>
<keyword evidence="1" id="KW-0812">Transmembrane</keyword>
<protein>
    <submittedName>
        <fullName evidence="3">Uncharacterized protein</fullName>
    </submittedName>
</protein>
<dbReference type="InterPro" id="IPR009091">
    <property type="entry name" value="RCC1/BLIP-II"/>
</dbReference>
<keyword evidence="2" id="KW-0732">Signal</keyword>
<evidence type="ECO:0000256" key="1">
    <source>
        <dbReference type="SAM" id="Phobius"/>
    </source>
</evidence>
<dbReference type="Gene3D" id="2.130.10.30">
    <property type="entry name" value="Regulator of chromosome condensation 1/beta-lactamase-inhibitor protein II"/>
    <property type="match status" value="1"/>
</dbReference>
<dbReference type="RefSeq" id="WP_114791030.1">
    <property type="nucleotide sequence ID" value="NZ_CP139960.1"/>
</dbReference>
<sequence>MFKKPSRLLAALALGTAMLLGNAPTSAQCGYFVGDGCPGTNYANYGVASSGAATLEYDNQVSTFHATVTREYTGVFKIWGEGTAADGVANLLSPTEINAINFPGLTGRVLKAAVGGNTTPGQTVVLTTDGLFIWGNVGSVVNAAIAPGTAVQDITVDGNSTGLPAGVAPTQVKMMYVGPQMIAITTCDGNAYVLNNNATPNLRGDGGTGNTTWAHVQESTAGNPFLTGVVAMRGSLGRLMALKSDNTVWTWGTSVYPGGGGAGVQATRAVQMVLPAGEAGNPIKMIGANVASHYVLYENGHLYALGFNNLRQLGDWGNTTTARLNWVQPRYTSAAGPVMNDILWISPNEHIGNNAAINVINSAYQVYSWGSNSGLMIGRPVDGTSYDPGIPAGISPTVFSVETGGHTSMLSKACSQNFGYVGHRIFGSMGNGEGSDINEASYTFTTADVQICGATTVPQMFTGGSGTTGALGQYCNGSSLTLSGLPTGGTWAVVSGAATITGNRLTFTGAGAGAVTISYTATTTECGSSVATETFQVGDCKMNSVSGTIWNDANGNANLDGAEAGIDNGLWVNLVAPDRTVAGSAKIANDGTYTIAILQENTVAGNYSIIITNGQKPLGTTLASADAPNADYGYTGTSLGGVPNTGNRTGIIVVGDMTSGGVTAADFGISNDPAVLPVKFGFVAAELFNNQLLVKWNTTSELNNSHFEIEASVGGTNFISIGKVDSKATNGSSAEAIEYEFTKDTSAGVVAAGIALLAAGAGLFKARRVRYAMVTITLGLMVFAAGCNKNRRDVLPEGKLYVRVAQVDKDGTKSYSKVVTVVKR</sequence>
<feature type="chain" id="PRO_5045977332" evidence="2">
    <location>
        <begin position="28"/>
        <end position="824"/>
    </location>
</feature>
<name>A0ABZ0W4Z0_9BACT</name>